<dbReference type="InterPro" id="IPR001119">
    <property type="entry name" value="SLH_dom"/>
</dbReference>
<evidence type="ECO:0000256" key="4">
    <source>
        <dbReference type="SAM" id="SignalP"/>
    </source>
</evidence>
<feature type="region of interest" description="Disordered" evidence="3">
    <location>
        <begin position="1287"/>
        <end position="1319"/>
    </location>
</feature>
<dbReference type="Gene3D" id="2.60.120.260">
    <property type="entry name" value="Galactose-binding domain-like"/>
    <property type="match status" value="3"/>
</dbReference>
<feature type="chain" id="PRO_5038835818" evidence="4">
    <location>
        <begin position="30"/>
        <end position="1801"/>
    </location>
</feature>
<organism evidence="6 7">
    <name type="scientific">Anaerocolumna aminovalerica</name>
    <dbReference type="NCBI Taxonomy" id="1527"/>
    <lineage>
        <taxon>Bacteria</taxon>
        <taxon>Bacillati</taxon>
        <taxon>Bacillota</taxon>
        <taxon>Clostridia</taxon>
        <taxon>Lachnospirales</taxon>
        <taxon>Lachnospiraceae</taxon>
        <taxon>Anaerocolumna</taxon>
    </lineage>
</organism>
<protein>
    <submittedName>
        <fullName evidence="6">Putative cell wall binding repeat-containing protein</fullName>
    </submittedName>
</protein>
<proteinExistence type="predicted"/>
<accession>A0A1I5HUN9</accession>
<dbReference type="Pfam" id="PF01473">
    <property type="entry name" value="Choline_bind_1"/>
    <property type="match status" value="2"/>
</dbReference>
<evidence type="ECO:0000256" key="3">
    <source>
        <dbReference type="SAM" id="MobiDB-lite"/>
    </source>
</evidence>
<dbReference type="PROSITE" id="PS51272">
    <property type="entry name" value="SLH"/>
    <property type="match status" value="3"/>
</dbReference>
<feature type="domain" description="SLH" evidence="5">
    <location>
        <begin position="1593"/>
        <end position="1656"/>
    </location>
</feature>
<dbReference type="InterPro" id="IPR015943">
    <property type="entry name" value="WD40/YVTN_repeat-like_dom_sf"/>
</dbReference>
<feature type="repeat" description="Cell wall-binding" evidence="2">
    <location>
        <begin position="1763"/>
        <end position="1782"/>
    </location>
</feature>
<feature type="repeat" description="Cell wall-binding" evidence="2">
    <location>
        <begin position="1742"/>
        <end position="1761"/>
    </location>
</feature>
<dbReference type="OrthoDB" id="1864276at2"/>
<dbReference type="InterPro" id="IPR044060">
    <property type="entry name" value="Bacterial_rp_domain"/>
</dbReference>
<evidence type="ECO:0000313" key="6">
    <source>
        <dbReference type="EMBL" id="SFO52015.1"/>
    </source>
</evidence>
<evidence type="ECO:0000313" key="7">
    <source>
        <dbReference type="Proteomes" id="UP000198806"/>
    </source>
</evidence>
<reference evidence="6 7" key="1">
    <citation type="submission" date="2016-10" db="EMBL/GenBank/DDBJ databases">
        <authorList>
            <person name="de Groot N.N."/>
        </authorList>
    </citation>
    <scope>NUCLEOTIDE SEQUENCE [LARGE SCALE GENOMIC DNA]</scope>
    <source>
        <strain evidence="6 7">DSM 1283</strain>
    </source>
</reference>
<dbReference type="RefSeq" id="WP_091687862.1">
    <property type="nucleotide sequence ID" value="NZ_BAABFM010000042.1"/>
</dbReference>
<dbReference type="PROSITE" id="PS51170">
    <property type="entry name" value="CW"/>
    <property type="match status" value="2"/>
</dbReference>
<evidence type="ECO:0000256" key="2">
    <source>
        <dbReference type="PROSITE-ProRule" id="PRU00591"/>
    </source>
</evidence>
<dbReference type="Proteomes" id="UP000198806">
    <property type="component" value="Unassembled WGS sequence"/>
</dbReference>
<dbReference type="PANTHER" id="PTHR43308:SF5">
    <property type="entry name" value="S-LAYER PROTEIN _ PEPTIDOGLYCAN ENDO-BETA-N-ACETYLGLUCOSAMINIDASE"/>
    <property type="match status" value="1"/>
</dbReference>
<dbReference type="EMBL" id="FOWD01000035">
    <property type="protein sequence ID" value="SFO52015.1"/>
    <property type="molecule type" value="Genomic_DNA"/>
</dbReference>
<keyword evidence="1" id="KW-0677">Repeat</keyword>
<dbReference type="Gene3D" id="2.10.270.10">
    <property type="entry name" value="Cholin Binding"/>
    <property type="match status" value="1"/>
</dbReference>
<keyword evidence="7" id="KW-1185">Reference proteome</keyword>
<sequence length="1801" mass="194519">MHCKKTNPKWMKCGSRLIASLLVAAMAFSLVGVQKTLANGSESEIVAASLRGRGFMAAEDLGPMASTPNVPAATFNTYGGRLYAYAAAVGDVFSVVDVETNLRVDLEQMPGIGTAYTHTAATDGKIYVAGDRGILYVYDPATQDSQKIGTVLEGHQVWSAAGDETGNIYFGTYKQGGSHVVKYNASTGKLEDLGMADPSGSSDYVRSMAYKDGKLYLGLGLAAKVHVMDIRNQNKITDITPGNLHERIKKDPGDGVVQYVYSMGIAGNTLMAHVDNGKKDALLFYHLDKQQWDDKVVHMDGVKDEEGYDFGVWNFTHLPVHGDYAYLIHDRHLMQINHKTLDIVEKITKYPSGLRGGTVMLKDGNPVVLTLSRGGEIVYMDVSAKTTTREQASVMGAPLGLHNLAAGNNGKLYMTTYPGGPIGAEYDPRTQEARMYNQGQAEGIVAGDGDTLYFGIYPGAVIQSMNTSEPGKFKTLFEMKTIQEQDRPYIMQYQDGLLLMGTIPDYGKTGGALGIYNPSDGTHKVYRNVVEKQSIVGLAMKDGIIYGSTSQRGGLNAPIESLPTEPPKVFVWDVASETKTAEFSLDIPGLNTPMISGLTFDKGGNLWGAADGVLFTLDTETNKVSKYKNIYPEISGRGMWRPVHIKFGEDGLLYTDLAGKLTVVDPVSENWDHVTVPADGKEVDFIELAYDKQGRQNVYFLDNGATTLKVVRVIEGGWVQQPPKTVEIPVEVKNGGFEEFEMSISSWSGSGVSLSEAQKYDGRHSMLVVSGSAISGDIADLEQGKAFETSAQVYVVSGPAIMTVQFLDVSGQLLEEQSAYTVSTGVWEKVTVSGTTPDNAVKARILVQSNDSAYFDAFEMVSTTVVPNLELLPNGDFSNGLNNWTKKNQANPTLADVVVDKAPGPDGEMGAGGDSAKFTDKSSAAGVFLVSDKMDVTVGISYDFQFNLFMNSGTVNGTDASGNTTGQPNRCSVYVRYYDQNGTMLTSELSSGKSYTTGQGIWQQLSERSTAPAGAVSAEVWIGISPFYMADSVYFSNLSFKAATTGEDVPVSLSIPNASLEDNVSLIPGWTSWGEPWSTCSYQITREQKYEGEYSLKLVDNSQDENIFLRSDFITLMPGIKSYMASVGMLLPDGKATLMMRYYDGNGKQVGQDQDGVNIIHVTVTSSEWQEVKATVPVPEGAVSAQIWLGMSKFFTSSGVYYDDVKLAGLVEKYALTVRGGSGSGEYKQGEAVTIIADPAPAGMLFDRWIIVSGSGQLENATNPKTTFVIGDKSTLIKATYALITDPGNPGGEGGGTGSNGGYTPSDPKASIDKKPDQPTIASKNLTVKVNKDGMASVTITEGQVKELIHTAIKDAKRSGKTADGIGIAFHIRFGTDGKSASLKLDEKALLLLESNGVVRFDINTPLVNFSFDGAAIKQINGQTSGVVTIGLSPVGKLSKEAKALIGKRPVYDLTVSYQKDGKTRYIKNFGKGMVTLGMAYKATSKGKTGNLFGVFVDQNGKPQLLTRSSYTNGMLIFSRNSLSVYGVGYKTPAPAFTDTKTHWAKDHIDFVAGRGLISGTSKTTFDPNTAITRGTFLMALGKLSGVDVSNYKISSFTDVKNSDPAMPYIEWAVKNKILEGISNSKFGPDQLITREEMAVIMAGYAKAAEYKLPVSIAPVTFSDNTKIAANAKDGVRSIQQAGIMQDKGSNIFDPQSSVTRAEASAILRRFVELVIDEGTARGWSQNDAGLRCYFDSNGDMKTGWHNEKGEKYYFDVNGVMAAGKWVQINSKWYYFYADGKMAADTTVEGYSLKEDGTRKE</sequence>
<feature type="domain" description="SLH" evidence="5">
    <location>
        <begin position="1532"/>
        <end position="1592"/>
    </location>
</feature>
<dbReference type="PANTHER" id="PTHR43308">
    <property type="entry name" value="OUTER MEMBRANE PROTEIN ALPHA-RELATED"/>
    <property type="match status" value="1"/>
</dbReference>
<dbReference type="Pfam" id="PF00395">
    <property type="entry name" value="SLH"/>
    <property type="match status" value="3"/>
</dbReference>
<dbReference type="SUPFAM" id="SSF49785">
    <property type="entry name" value="Galactose-binding domain-like"/>
    <property type="match status" value="2"/>
</dbReference>
<gene>
    <name evidence="6" type="ORF">SAMN04489757_1359</name>
</gene>
<dbReference type="InterPro" id="IPR008979">
    <property type="entry name" value="Galactose-bd-like_sf"/>
</dbReference>
<evidence type="ECO:0000256" key="1">
    <source>
        <dbReference type="ARBA" id="ARBA00022737"/>
    </source>
</evidence>
<keyword evidence="4" id="KW-0732">Signal</keyword>
<dbReference type="SUPFAM" id="SSF101898">
    <property type="entry name" value="NHL repeat"/>
    <property type="match status" value="2"/>
</dbReference>
<dbReference type="SUPFAM" id="SSF69360">
    <property type="entry name" value="Cell wall binding repeat"/>
    <property type="match status" value="1"/>
</dbReference>
<evidence type="ECO:0000259" key="5">
    <source>
        <dbReference type="PROSITE" id="PS51272"/>
    </source>
</evidence>
<dbReference type="Gene3D" id="2.130.10.10">
    <property type="entry name" value="YVTN repeat-like/Quinoprotein amine dehydrogenase"/>
    <property type="match status" value="2"/>
</dbReference>
<feature type="signal peptide" evidence="4">
    <location>
        <begin position="1"/>
        <end position="29"/>
    </location>
</feature>
<dbReference type="InterPro" id="IPR018337">
    <property type="entry name" value="Cell_wall/Cho-bd_repeat"/>
</dbReference>
<feature type="compositionally biased region" description="Gly residues" evidence="3">
    <location>
        <begin position="1289"/>
        <end position="1301"/>
    </location>
</feature>
<dbReference type="Pfam" id="PF18998">
    <property type="entry name" value="Flg_new_2"/>
    <property type="match status" value="1"/>
</dbReference>
<feature type="domain" description="SLH" evidence="5">
    <location>
        <begin position="1659"/>
        <end position="1722"/>
    </location>
</feature>
<name>A0A1I5HUN9_9FIRM</name>
<dbReference type="InterPro" id="IPR051465">
    <property type="entry name" value="Cell_Envelope_Struct_Comp"/>
</dbReference>
<dbReference type="STRING" id="1527.SAMN04489757_1359"/>